<gene>
    <name evidence="6" type="ORF">H8702_13110</name>
</gene>
<dbReference type="PANTHER" id="PTHR46017">
    <property type="entry name" value="ALPHA-MANNOSIDASE 2C1"/>
    <property type="match status" value="1"/>
</dbReference>
<comment type="similarity">
    <text evidence="1">Belongs to the glycosyl hydrolase 38 family.</text>
</comment>
<dbReference type="FunFam" id="1.20.1270.50:FF:000004">
    <property type="entry name" value="alpha-mannosidase 2C1 isoform X1"/>
    <property type="match status" value="1"/>
</dbReference>
<evidence type="ECO:0000256" key="4">
    <source>
        <dbReference type="ARBA" id="ARBA00023295"/>
    </source>
</evidence>
<evidence type="ECO:0000313" key="6">
    <source>
        <dbReference type="EMBL" id="MBC8612030.1"/>
    </source>
</evidence>
<dbReference type="InterPro" id="IPR011330">
    <property type="entry name" value="Glyco_hydro/deAcase_b/a-brl"/>
</dbReference>
<dbReference type="FunFam" id="2.70.98.30:FF:000010">
    <property type="entry name" value="Cytosolic alpha-mannosidase"/>
    <property type="match status" value="1"/>
</dbReference>
<comment type="caution">
    <text evidence="6">The sequence shown here is derived from an EMBL/GenBank/DDBJ whole genome shotgun (WGS) entry which is preliminary data.</text>
</comment>
<dbReference type="SUPFAM" id="SSF88713">
    <property type="entry name" value="Glycoside hydrolase/deacetylase"/>
    <property type="match status" value="1"/>
</dbReference>
<dbReference type="SMART" id="SM00872">
    <property type="entry name" value="Alpha-mann_mid"/>
    <property type="match status" value="1"/>
</dbReference>
<organism evidence="6 7">
    <name type="scientific">Massiliimalia timonensis</name>
    <dbReference type="NCBI Taxonomy" id="1987501"/>
    <lineage>
        <taxon>Bacteria</taxon>
        <taxon>Bacillati</taxon>
        <taxon>Bacillota</taxon>
        <taxon>Clostridia</taxon>
        <taxon>Eubacteriales</taxon>
        <taxon>Oscillospiraceae</taxon>
        <taxon>Massiliimalia</taxon>
    </lineage>
</organism>
<dbReference type="AlphaFoldDB" id="A0A8J6P932"/>
<protein>
    <submittedName>
        <fullName evidence="6">Alpha-mannosidase</fullName>
    </submittedName>
</protein>
<dbReference type="GO" id="GO:0006013">
    <property type="term" value="P:mannose metabolic process"/>
    <property type="evidence" value="ECO:0007669"/>
    <property type="project" value="InterPro"/>
</dbReference>
<sequence>MPFDFHHADRLKKQIGQLSELRYQPVCSIDSFCAYHDKGENGVRLPDPSEPPFQLNLGDHWKGWDQYLWLCTELDIPEACQGKELVGIFDFGITGAGNNSHFESLIFVNDEPYQGVDSNHQEVFFPPELTKKPLSLRFRLWSGLNGGGPHTVIEHQLRRADIAILDRPTDEFYFMTRNMLETIEELPDNDPTQGFLKNTLLAAFRMVDFSYPRSEDFYASTKRANDYLNQTLQGQDKPNINVSLVGHTHIDVAWLWRYRHTREKCARSFSTVNRLMKQYENYQFLQSQAQVYDFIRQDYPDIYSQIKELVQAGRWEPSGSMWVECDCNLSGGESIVRQILYGKRFFEREFGYENDFLWLPDVFGYSWALPQILKKSGIDTFVTTKISWNDTNKLPYDTFYWRGIDGTEVTTHFITAPERFNSRYYTYNGKTDPYSVKGVWDAYQNKDTNTDLLIAYGYGDGGGGVNRDMLETMRCVAKMPGLPHVRSEHVRDYLKRLNHTMAENPRGGYIPTWDGELYLEFHRGTYTSQAYNKKTNRRMEFAMRNAELLAVLASNQEASTALYPAWKIILRNQFHDVIPGSSIHEVYEDSREEYAQAEQMIKTVNDQSLNGITRPEDGALTVFNTSSWKQSEVITQNGKQVLVQDLPPFTARTIGDEEWSAPDVVALPNQGKVETEFYQILWAENGHLTSIYDRSAGRELLQKGTAGNVFQLFEDKPREFDAWELEASFADKMDCVTDLRDISIEQDAFATTVHFVWKYKNTTITQNMKLYSFSRRIDFQTEIDWQEREKILKVSFPLDIRATSARFDIQFGSIERPITRNTSWEAAKFEVVGHKWADLSESGYGVALLNDCKYGYDVKDSVLRLSLLKASNFPDYDADRGLQTVTYSLFPHEEAWFESDLEREAWTLNNPMLKLPGTWNAPTSFLSFDRDGICVDAVKKAEDSDSIVLRVHECSGKRGQVNGTFNLPYSAWQECDLMERPCGESQTGSLSFTIKPFEIKTFLLHP</sequence>
<dbReference type="GO" id="GO:0009313">
    <property type="term" value="P:oligosaccharide catabolic process"/>
    <property type="evidence" value="ECO:0007669"/>
    <property type="project" value="TreeGrafter"/>
</dbReference>
<dbReference type="InterPro" id="IPR041147">
    <property type="entry name" value="GH38_C"/>
</dbReference>
<dbReference type="Pfam" id="PF01074">
    <property type="entry name" value="Glyco_hydro_38N"/>
    <property type="match status" value="1"/>
</dbReference>
<dbReference type="Pfam" id="PF17677">
    <property type="entry name" value="Glyco_hydro38C2"/>
    <property type="match status" value="1"/>
</dbReference>
<evidence type="ECO:0000313" key="7">
    <source>
        <dbReference type="Proteomes" id="UP000632659"/>
    </source>
</evidence>
<evidence type="ECO:0000256" key="1">
    <source>
        <dbReference type="ARBA" id="ARBA00009792"/>
    </source>
</evidence>
<name>A0A8J6P932_9FIRM</name>
<evidence type="ECO:0000256" key="3">
    <source>
        <dbReference type="ARBA" id="ARBA00022801"/>
    </source>
</evidence>
<dbReference type="InterPro" id="IPR037094">
    <property type="entry name" value="Glyco_hydro_38_cen_sf"/>
</dbReference>
<dbReference type="Gene3D" id="2.70.98.30">
    <property type="entry name" value="Golgi alpha-mannosidase II, domain 4"/>
    <property type="match status" value="1"/>
</dbReference>
<keyword evidence="2" id="KW-0479">Metal-binding</keyword>
<dbReference type="GO" id="GO:0004559">
    <property type="term" value="F:alpha-mannosidase activity"/>
    <property type="evidence" value="ECO:0007669"/>
    <property type="project" value="InterPro"/>
</dbReference>
<feature type="domain" description="Glycoside hydrolase family 38 central" evidence="5">
    <location>
        <begin position="520"/>
        <end position="594"/>
    </location>
</feature>
<dbReference type="SUPFAM" id="SSF88688">
    <property type="entry name" value="Families 57/38 glycoside transferase middle domain"/>
    <property type="match status" value="1"/>
</dbReference>
<reference evidence="6" key="1">
    <citation type="submission" date="2020-08" db="EMBL/GenBank/DDBJ databases">
        <title>Genome public.</title>
        <authorList>
            <person name="Liu C."/>
            <person name="Sun Q."/>
        </authorList>
    </citation>
    <scope>NUCLEOTIDE SEQUENCE</scope>
    <source>
        <strain evidence="6">NSJ-15</strain>
    </source>
</reference>
<dbReference type="SUPFAM" id="SSF74650">
    <property type="entry name" value="Galactose mutarotase-like"/>
    <property type="match status" value="1"/>
</dbReference>
<dbReference type="PANTHER" id="PTHR46017:SF1">
    <property type="entry name" value="ALPHA-MANNOSIDASE 2C1"/>
    <property type="match status" value="1"/>
</dbReference>
<dbReference type="EMBL" id="JACRTL010000010">
    <property type="protein sequence ID" value="MBC8612030.1"/>
    <property type="molecule type" value="Genomic_DNA"/>
</dbReference>
<dbReference type="InterPro" id="IPR011013">
    <property type="entry name" value="Gal_mutarotase_sf_dom"/>
</dbReference>
<dbReference type="Gene3D" id="1.20.1270.50">
    <property type="entry name" value="Glycoside hydrolase family 38, central domain"/>
    <property type="match status" value="1"/>
</dbReference>
<evidence type="ECO:0000256" key="2">
    <source>
        <dbReference type="ARBA" id="ARBA00022723"/>
    </source>
</evidence>
<keyword evidence="4" id="KW-0326">Glycosidase</keyword>
<keyword evidence="3" id="KW-0378">Hydrolase</keyword>
<dbReference type="InterPro" id="IPR000602">
    <property type="entry name" value="Glyco_hydro_38_N"/>
</dbReference>
<dbReference type="InterPro" id="IPR011682">
    <property type="entry name" value="Glyco_hydro_38_C"/>
</dbReference>
<dbReference type="InterPro" id="IPR027291">
    <property type="entry name" value="Glyco_hydro_38_N_sf"/>
</dbReference>
<dbReference type="Gene3D" id="3.20.110.10">
    <property type="entry name" value="Glycoside hydrolase 38, N terminal domain"/>
    <property type="match status" value="1"/>
</dbReference>
<keyword evidence="7" id="KW-1185">Reference proteome</keyword>
<dbReference type="InterPro" id="IPR028995">
    <property type="entry name" value="Glyco_hydro_57/38_cen_sf"/>
</dbReference>
<proteinExistence type="inferred from homology"/>
<dbReference type="Pfam" id="PF07748">
    <property type="entry name" value="Glyco_hydro_38C"/>
    <property type="match status" value="1"/>
</dbReference>
<accession>A0A8J6P932</accession>
<dbReference type="InterPro" id="IPR015341">
    <property type="entry name" value="Glyco_hydro_38_cen"/>
</dbReference>
<dbReference type="Pfam" id="PF09261">
    <property type="entry name" value="Alpha-mann_mid"/>
    <property type="match status" value="1"/>
</dbReference>
<dbReference type="GO" id="GO:0030246">
    <property type="term" value="F:carbohydrate binding"/>
    <property type="evidence" value="ECO:0007669"/>
    <property type="project" value="InterPro"/>
</dbReference>
<dbReference type="RefSeq" id="WP_187536861.1">
    <property type="nucleotide sequence ID" value="NZ_JACRTL010000010.1"/>
</dbReference>
<dbReference type="GO" id="GO:0046872">
    <property type="term" value="F:metal ion binding"/>
    <property type="evidence" value="ECO:0007669"/>
    <property type="project" value="UniProtKB-KW"/>
</dbReference>
<evidence type="ECO:0000259" key="5">
    <source>
        <dbReference type="SMART" id="SM00872"/>
    </source>
</evidence>
<dbReference type="Gene3D" id="2.60.40.2220">
    <property type="match status" value="1"/>
</dbReference>
<dbReference type="Proteomes" id="UP000632659">
    <property type="component" value="Unassembled WGS sequence"/>
</dbReference>
<dbReference type="CDD" id="cd10789">
    <property type="entry name" value="GH38N_AMII_ER_cytosolic"/>
    <property type="match status" value="1"/>
</dbReference>
<dbReference type="FunFam" id="3.20.110.10:FF:000002">
    <property type="entry name" value="alpha-mannosidase 2C1 isoform X1"/>
    <property type="match status" value="1"/>
</dbReference>